<dbReference type="EMBL" id="ML975151">
    <property type="protein sequence ID" value="KAF1815557.1"/>
    <property type="molecule type" value="Genomic_DNA"/>
</dbReference>
<gene>
    <name evidence="2 4" type="ORF">P152DRAFT_371770</name>
</gene>
<feature type="compositionally biased region" description="Basic and acidic residues" evidence="1">
    <location>
        <begin position="84"/>
        <end position="97"/>
    </location>
</feature>
<evidence type="ECO:0000313" key="4">
    <source>
        <dbReference type="RefSeq" id="XP_033537188.1"/>
    </source>
</evidence>
<reference evidence="4" key="2">
    <citation type="submission" date="2020-04" db="EMBL/GenBank/DDBJ databases">
        <authorList>
            <consortium name="NCBI Genome Project"/>
        </authorList>
    </citation>
    <scope>NUCLEOTIDE SEQUENCE</scope>
    <source>
        <strain evidence="4">CBS 781.70</strain>
    </source>
</reference>
<dbReference type="PANTHER" id="PTHR34693">
    <property type="entry name" value="PROTEIN PAR32"/>
    <property type="match status" value="1"/>
</dbReference>
<dbReference type="Pfam" id="PF12223">
    <property type="entry name" value="DUF3602"/>
    <property type="match status" value="1"/>
</dbReference>
<sequence>SHGRGGAGNIATDTHPPADPSNFVTPSIKTDHYTTGRGGSGNIAKNDPAHPEIARAAQDVGPVPRGDPEVYHTGRGGAANVGGEKVERAEKKPVKEE</sequence>
<protein>
    <submittedName>
        <fullName evidence="2 4">Uncharacterized protein</fullName>
    </submittedName>
</protein>
<feature type="non-terminal residue" evidence="2">
    <location>
        <position position="97"/>
    </location>
</feature>
<accession>A0A6G1GBU1</accession>
<organism evidence="2">
    <name type="scientific">Eremomyces bilateralis CBS 781.70</name>
    <dbReference type="NCBI Taxonomy" id="1392243"/>
    <lineage>
        <taxon>Eukaryota</taxon>
        <taxon>Fungi</taxon>
        <taxon>Dikarya</taxon>
        <taxon>Ascomycota</taxon>
        <taxon>Pezizomycotina</taxon>
        <taxon>Dothideomycetes</taxon>
        <taxon>Dothideomycetes incertae sedis</taxon>
        <taxon>Eremomycetales</taxon>
        <taxon>Eremomycetaceae</taxon>
        <taxon>Eremomyces</taxon>
    </lineage>
</organism>
<evidence type="ECO:0000313" key="2">
    <source>
        <dbReference type="EMBL" id="KAF1815557.1"/>
    </source>
</evidence>
<proteinExistence type="predicted"/>
<feature type="region of interest" description="Disordered" evidence="1">
    <location>
        <begin position="1"/>
        <end position="97"/>
    </location>
</feature>
<dbReference type="OrthoDB" id="3063476at2759"/>
<reference evidence="2 4" key="1">
    <citation type="submission" date="2020-01" db="EMBL/GenBank/DDBJ databases">
        <authorList>
            <consortium name="DOE Joint Genome Institute"/>
            <person name="Haridas S."/>
            <person name="Albert R."/>
            <person name="Binder M."/>
            <person name="Bloem J."/>
            <person name="Labutti K."/>
            <person name="Salamov A."/>
            <person name="Andreopoulos B."/>
            <person name="Baker S.E."/>
            <person name="Barry K."/>
            <person name="Bills G."/>
            <person name="Bluhm B.H."/>
            <person name="Cannon C."/>
            <person name="Castanera R."/>
            <person name="Culley D.E."/>
            <person name="Daum C."/>
            <person name="Ezra D."/>
            <person name="Gonzalez J.B."/>
            <person name="Henrissat B."/>
            <person name="Kuo A."/>
            <person name="Liang C."/>
            <person name="Lipzen A."/>
            <person name="Lutzoni F."/>
            <person name="Magnuson J."/>
            <person name="Mondo S."/>
            <person name="Nolan M."/>
            <person name="Ohm R."/>
            <person name="Pangilinan J."/>
            <person name="Park H.-J."/>
            <person name="Ramirez L."/>
            <person name="Alfaro M."/>
            <person name="Sun H."/>
            <person name="Tritt A."/>
            <person name="Yoshinaga Y."/>
            <person name="Zwiers L.-H."/>
            <person name="Turgeon B.G."/>
            <person name="Goodwin S.B."/>
            <person name="Spatafora J.W."/>
            <person name="Crous P.W."/>
            <person name="Grigoriev I.V."/>
        </authorList>
    </citation>
    <scope>NUCLEOTIDE SEQUENCE</scope>
    <source>
        <strain evidence="2 4">CBS 781.70</strain>
    </source>
</reference>
<dbReference type="PANTHER" id="PTHR34693:SF1">
    <property type="entry name" value="PROTEIN PAR32"/>
    <property type="match status" value="1"/>
</dbReference>
<dbReference type="InterPro" id="IPR022024">
    <property type="entry name" value="DUF3602"/>
</dbReference>
<name>A0A6G1GBU1_9PEZI</name>
<feature type="non-terminal residue" evidence="2">
    <location>
        <position position="1"/>
    </location>
</feature>
<keyword evidence="3" id="KW-1185">Reference proteome</keyword>
<dbReference type="AlphaFoldDB" id="A0A6G1GBU1"/>
<dbReference type="Proteomes" id="UP000504638">
    <property type="component" value="Unplaced"/>
</dbReference>
<evidence type="ECO:0000313" key="3">
    <source>
        <dbReference type="Proteomes" id="UP000504638"/>
    </source>
</evidence>
<dbReference type="GeneID" id="54416099"/>
<dbReference type="RefSeq" id="XP_033537188.1">
    <property type="nucleotide sequence ID" value="XM_033675529.1"/>
</dbReference>
<evidence type="ECO:0000256" key="1">
    <source>
        <dbReference type="SAM" id="MobiDB-lite"/>
    </source>
</evidence>
<dbReference type="InterPro" id="IPR053203">
    <property type="entry name" value="Cisplatin_resist-associated"/>
</dbReference>
<reference evidence="4" key="3">
    <citation type="submission" date="2025-04" db="UniProtKB">
        <authorList>
            <consortium name="RefSeq"/>
        </authorList>
    </citation>
    <scope>IDENTIFICATION</scope>
    <source>
        <strain evidence="4">CBS 781.70</strain>
    </source>
</reference>